<keyword evidence="5" id="KW-0997">Cell inner membrane</keyword>
<feature type="region of interest" description="Disordered" evidence="10">
    <location>
        <begin position="67"/>
        <end position="153"/>
    </location>
</feature>
<dbReference type="PANTHER" id="PTHR33446:SF2">
    <property type="entry name" value="PROTEIN TONB"/>
    <property type="match status" value="1"/>
</dbReference>
<keyword evidence="9" id="KW-0472">Membrane</keyword>
<dbReference type="RefSeq" id="WP_053935761.1">
    <property type="nucleotide sequence ID" value="NZ_LAQT01000001.1"/>
</dbReference>
<evidence type="ECO:0000256" key="10">
    <source>
        <dbReference type="SAM" id="MobiDB-lite"/>
    </source>
</evidence>
<evidence type="ECO:0000256" key="1">
    <source>
        <dbReference type="ARBA" id="ARBA00004383"/>
    </source>
</evidence>
<evidence type="ECO:0000256" key="3">
    <source>
        <dbReference type="ARBA" id="ARBA00022448"/>
    </source>
</evidence>
<keyword evidence="7" id="KW-0653">Protein transport</keyword>
<dbReference type="NCBIfam" id="TIGR01352">
    <property type="entry name" value="tonB_Cterm"/>
    <property type="match status" value="1"/>
</dbReference>
<dbReference type="AlphaFoldDB" id="A0A0N0XKS3"/>
<dbReference type="Pfam" id="PF03544">
    <property type="entry name" value="TonB_C"/>
    <property type="match status" value="1"/>
</dbReference>
<evidence type="ECO:0000256" key="2">
    <source>
        <dbReference type="ARBA" id="ARBA00006555"/>
    </source>
</evidence>
<dbReference type="InterPro" id="IPR006260">
    <property type="entry name" value="TonB/TolA_C"/>
</dbReference>
<evidence type="ECO:0000256" key="8">
    <source>
        <dbReference type="ARBA" id="ARBA00022989"/>
    </source>
</evidence>
<dbReference type="InterPro" id="IPR051045">
    <property type="entry name" value="TonB-dependent_transducer"/>
</dbReference>
<proteinExistence type="inferred from homology"/>
<gene>
    <name evidence="12" type="ORF">WG78_00160</name>
</gene>
<reference evidence="12 13" key="1">
    <citation type="submission" date="2015-07" db="EMBL/GenBank/DDBJ databases">
        <title>Draft genome sequence of the Amantichitinum ursilacus IGB-41, a new chitin-degrading bacterium.</title>
        <authorList>
            <person name="Kirstahler P."/>
            <person name="Guenther M."/>
            <person name="Grumaz C."/>
            <person name="Rupp S."/>
            <person name="Zibek S."/>
            <person name="Sohn K."/>
        </authorList>
    </citation>
    <scope>NUCLEOTIDE SEQUENCE [LARGE SCALE GENOMIC DNA]</scope>
    <source>
        <strain evidence="12 13">IGB-41</strain>
    </source>
</reference>
<keyword evidence="4" id="KW-1003">Cell membrane</keyword>
<dbReference type="GO" id="GO:0031992">
    <property type="term" value="F:energy transducer activity"/>
    <property type="evidence" value="ECO:0007669"/>
    <property type="project" value="TreeGrafter"/>
</dbReference>
<dbReference type="GO" id="GO:0055085">
    <property type="term" value="P:transmembrane transport"/>
    <property type="evidence" value="ECO:0007669"/>
    <property type="project" value="InterPro"/>
</dbReference>
<feature type="compositionally biased region" description="Pro residues" evidence="10">
    <location>
        <begin position="124"/>
        <end position="145"/>
    </location>
</feature>
<keyword evidence="3" id="KW-0813">Transport</keyword>
<evidence type="ECO:0000313" key="13">
    <source>
        <dbReference type="Proteomes" id="UP000037939"/>
    </source>
</evidence>
<dbReference type="GO" id="GO:0015031">
    <property type="term" value="P:protein transport"/>
    <property type="evidence" value="ECO:0007669"/>
    <property type="project" value="UniProtKB-KW"/>
</dbReference>
<keyword evidence="8" id="KW-1133">Transmembrane helix</keyword>
<comment type="subcellular location">
    <subcellularLocation>
        <location evidence="1">Cell inner membrane</location>
        <topology evidence="1">Single-pass membrane protein</topology>
        <orientation evidence="1">Periplasmic side</orientation>
    </subcellularLocation>
</comment>
<feature type="domain" description="TonB C-terminal" evidence="11">
    <location>
        <begin position="161"/>
        <end position="251"/>
    </location>
</feature>
<feature type="compositionally biased region" description="Basic and acidic residues" evidence="10">
    <location>
        <begin position="67"/>
        <end position="79"/>
    </location>
</feature>
<evidence type="ECO:0000313" key="12">
    <source>
        <dbReference type="EMBL" id="KPC55025.1"/>
    </source>
</evidence>
<dbReference type="PROSITE" id="PS52015">
    <property type="entry name" value="TONB_CTD"/>
    <property type="match status" value="1"/>
</dbReference>
<keyword evidence="13" id="KW-1185">Reference proteome</keyword>
<dbReference type="EMBL" id="LAQT01000001">
    <property type="protein sequence ID" value="KPC55025.1"/>
    <property type="molecule type" value="Genomic_DNA"/>
</dbReference>
<dbReference type="SUPFAM" id="SSF74653">
    <property type="entry name" value="TolA/TonB C-terminal domain"/>
    <property type="match status" value="1"/>
</dbReference>
<name>A0A0N0XKS3_9NEIS</name>
<dbReference type="OrthoDB" id="9135560at2"/>
<dbReference type="Proteomes" id="UP000037939">
    <property type="component" value="Unassembled WGS sequence"/>
</dbReference>
<evidence type="ECO:0000256" key="7">
    <source>
        <dbReference type="ARBA" id="ARBA00022927"/>
    </source>
</evidence>
<accession>A0A0N0XKS3</accession>
<comment type="similarity">
    <text evidence="2">Belongs to the TonB family.</text>
</comment>
<feature type="compositionally biased region" description="Pro residues" evidence="10">
    <location>
        <begin position="80"/>
        <end position="94"/>
    </location>
</feature>
<comment type="caution">
    <text evidence="12">The sequence shown here is derived from an EMBL/GenBank/DDBJ whole genome shotgun (WGS) entry which is preliminary data.</text>
</comment>
<keyword evidence="6" id="KW-0812">Transmembrane</keyword>
<evidence type="ECO:0000256" key="9">
    <source>
        <dbReference type="ARBA" id="ARBA00023136"/>
    </source>
</evidence>
<organism evidence="12 13">
    <name type="scientific">Amantichitinum ursilacus</name>
    <dbReference type="NCBI Taxonomy" id="857265"/>
    <lineage>
        <taxon>Bacteria</taxon>
        <taxon>Pseudomonadati</taxon>
        <taxon>Pseudomonadota</taxon>
        <taxon>Betaproteobacteria</taxon>
        <taxon>Neisseriales</taxon>
        <taxon>Chitinibacteraceae</taxon>
        <taxon>Amantichitinum</taxon>
    </lineage>
</organism>
<protein>
    <submittedName>
        <fullName evidence="12">Gram-negative bacterial tonB protein</fullName>
    </submittedName>
</protein>
<dbReference type="PANTHER" id="PTHR33446">
    <property type="entry name" value="PROTEIN TONB-RELATED"/>
    <property type="match status" value="1"/>
</dbReference>
<dbReference type="STRING" id="857265.WG78_00160"/>
<dbReference type="Gene3D" id="3.30.1150.10">
    <property type="match status" value="1"/>
</dbReference>
<dbReference type="InterPro" id="IPR037682">
    <property type="entry name" value="TonB_C"/>
</dbReference>
<dbReference type="GO" id="GO:0098797">
    <property type="term" value="C:plasma membrane protein complex"/>
    <property type="evidence" value="ECO:0007669"/>
    <property type="project" value="TreeGrafter"/>
</dbReference>
<evidence type="ECO:0000259" key="11">
    <source>
        <dbReference type="PROSITE" id="PS52015"/>
    </source>
</evidence>
<evidence type="ECO:0000256" key="4">
    <source>
        <dbReference type="ARBA" id="ARBA00022475"/>
    </source>
</evidence>
<feature type="compositionally biased region" description="Pro residues" evidence="10">
    <location>
        <begin position="102"/>
        <end position="114"/>
    </location>
</feature>
<evidence type="ECO:0000256" key="6">
    <source>
        <dbReference type="ARBA" id="ARBA00022692"/>
    </source>
</evidence>
<evidence type="ECO:0000256" key="5">
    <source>
        <dbReference type="ARBA" id="ARBA00022519"/>
    </source>
</evidence>
<sequence length="251" mass="25883">MTLALNFALPSLTPPVSGSRVKRWGRSGYAVSFALHGVAAALALAWTFHHIEPAAPIDKPIELVIEKPQPEPPKPKEIVPPKPQPLQPPLPAPAPKTVAAPRPAPAPAPAPTVAPPVNAEPVAETPPPPPPPAPAPVAAPAPAPAPVAKASASDGIPTDYVNKVFARINRIAAGHYPKAAQLRGQEGRVVYHLVLSPAGELLSYELEPSGVESLDKAAEEALKAAAPFPKLPDLGASSYKLTGAIAYKLGA</sequence>